<dbReference type="PANTHER" id="PTHR31286">
    <property type="entry name" value="GLYCINE-RICH CELL WALL STRUCTURAL PROTEIN 1.8-LIKE"/>
    <property type="match status" value="1"/>
</dbReference>
<dbReference type="OrthoDB" id="1939268at2759"/>
<name>A0A9Q0JGR3_9ROSI</name>
<dbReference type="PANTHER" id="PTHR31286:SF167">
    <property type="entry name" value="OS09G0268800 PROTEIN"/>
    <property type="match status" value="1"/>
</dbReference>
<sequence>MPVSPELQDGQWHVGEWLVIWACVGMVTGNKAVNPRAFSNVMTGLWNPQKGMELVHLNGPLFLLTLHGHKDMLAILKGEPWSFDKRLILMTQVSGDEQLSTTPITHCSFWVKLHDIPYRLRTQNFITEVAGRLGSFISTDEKGVLGWGSFIRVRVVINVTLPLKKEVISQERLVMVMDLDHIDLLLKASSHMQRQLKGKNVVDSGIVLILQQSIEANLLVPPLPIANLGARVPTAQFINLGDSSGCSTITT</sequence>
<dbReference type="AlphaFoldDB" id="A0A9Q0JGR3"/>
<dbReference type="EMBL" id="JAKUCV010002884">
    <property type="protein sequence ID" value="KAJ4841094.1"/>
    <property type="molecule type" value="Genomic_DNA"/>
</dbReference>
<gene>
    <name evidence="1" type="ORF">Tsubulata_027378</name>
</gene>
<keyword evidence="2" id="KW-1185">Reference proteome</keyword>
<accession>A0A9Q0JGR3</accession>
<evidence type="ECO:0000313" key="2">
    <source>
        <dbReference type="Proteomes" id="UP001141552"/>
    </source>
</evidence>
<organism evidence="1 2">
    <name type="scientific">Turnera subulata</name>
    <dbReference type="NCBI Taxonomy" id="218843"/>
    <lineage>
        <taxon>Eukaryota</taxon>
        <taxon>Viridiplantae</taxon>
        <taxon>Streptophyta</taxon>
        <taxon>Embryophyta</taxon>
        <taxon>Tracheophyta</taxon>
        <taxon>Spermatophyta</taxon>
        <taxon>Magnoliopsida</taxon>
        <taxon>eudicotyledons</taxon>
        <taxon>Gunneridae</taxon>
        <taxon>Pentapetalae</taxon>
        <taxon>rosids</taxon>
        <taxon>fabids</taxon>
        <taxon>Malpighiales</taxon>
        <taxon>Passifloraceae</taxon>
        <taxon>Turnera</taxon>
    </lineage>
</organism>
<evidence type="ECO:0000313" key="1">
    <source>
        <dbReference type="EMBL" id="KAJ4841094.1"/>
    </source>
</evidence>
<proteinExistence type="predicted"/>
<dbReference type="InterPro" id="IPR040256">
    <property type="entry name" value="At4g02000-like"/>
</dbReference>
<reference evidence="1" key="2">
    <citation type="journal article" date="2023" name="Plants (Basel)">
        <title>Annotation of the Turnera subulata (Passifloraceae) Draft Genome Reveals the S-Locus Evolved after the Divergence of Turneroideae from Passifloroideae in a Stepwise Manner.</title>
        <authorList>
            <person name="Henning P.M."/>
            <person name="Roalson E.H."/>
            <person name="Mir W."/>
            <person name="McCubbin A.G."/>
            <person name="Shore J.S."/>
        </authorList>
    </citation>
    <scope>NUCLEOTIDE SEQUENCE</scope>
    <source>
        <strain evidence="1">F60SS</strain>
    </source>
</reference>
<dbReference type="Proteomes" id="UP001141552">
    <property type="component" value="Unassembled WGS sequence"/>
</dbReference>
<comment type="caution">
    <text evidence="1">The sequence shown here is derived from an EMBL/GenBank/DDBJ whole genome shotgun (WGS) entry which is preliminary data.</text>
</comment>
<reference evidence="1" key="1">
    <citation type="submission" date="2022-02" db="EMBL/GenBank/DDBJ databases">
        <authorList>
            <person name="Henning P.M."/>
            <person name="McCubbin A.G."/>
            <person name="Shore J.S."/>
        </authorList>
    </citation>
    <scope>NUCLEOTIDE SEQUENCE</scope>
    <source>
        <strain evidence="1">F60SS</strain>
        <tissue evidence="1">Leaves</tissue>
    </source>
</reference>
<evidence type="ECO:0008006" key="3">
    <source>
        <dbReference type="Google" id="ProtNLM"/>
    </source>
</evidence>
<protein>
    <recommendedName>
        <fullName evidence="3">DUF4283 domain-containing protein</fullName>
    </recommendedName>
</protein>